<gene>
    <name evidence="2" type="ORF">Anapl_00015</name>
</gene>
<dbReference type="EMBL" id="KB742833">
    <property type="protein sequence ID" value="EOB03798.1"/>
    <property type="molecule type" value="Genomic_DNA"/>
</dbReference>
<sequence length="254" mass="27529">MGCHTPFNMPSDDSTAMRCHHLSERQFLAPRVGFAVRRGRGEESLSPNVYGTCPSGQLASGGLALTHCTLDLGCETLCCDLSVEGTATVKDRGGRSGFPAKRNQQELKSASPSRCLNVTDYFTAVRGLGRGEQRGKRKVWPELPELLASPMPQLPHRKRRLEGTAAPAFVSPREPGSWQDARVSGRRARCAAPHIAPERVQGAWEGEAERNLGDQGGEWPRSAVGMNGKDLHVASEQSSWANSAQSCSELVPLR</sequence>
<keyword evidence="3" id="KW-1185">Reference proteome</keyword>
<proteinExistence type="predicted"/>
<evidence type="ECO:0000313" key="2">
    <source>
        <dbReference type="EMBL" id="EOB03798.1"/>
    </source>
</evidence>
<feature type="compositionally biased region" description="Polar residues" evidence="1">
    <location>
        <begin position="235"/>
        <end position="248"/>
    </location>
</feature>
<evidence type="ECO:0000256" key="1">
    <source>
        <dbReference type="SAM" id="MobiDB-lite"/>
    </source>
</evidence>
<feature type="region of interest" description="Disordered" evidence="1">
    <location>
        <begin position="235"/>
        <end position="254"/>
    </location>
</feature>
<evidence type="ECO:0000313" key="3">
    <source>
        <dbReference type="Proteomes" id="UP000296049"/>
    </source>
</evidence>
<dbReference type="Proteomes" id="UP000296049">
    <property type="component" value="Unassembled WGS sequence"/>
</dbReference>
<name>R0LTT0_ANAPL</name>
<organism evidence="2 3">
    <name type="scientific">Anas platyrhynchos</name>
    <name type="common">Mallard</name>
    <name type="synonym">Anas boschas</name>
    <dbReference type="NCBI Taxonomy" id="8839"/>
    <lineage>
        <taxon>Eukaryota</taxon>
        <taxon>Metazoa</taxon>
        <taxon>Chordata</taxon>
        <taxon>Craniata</taxon>
        <taxon>Vertebrata</taxon>
        <taxon>Euteleostomi</taxon>
        <taxon>Archelosauria</taxon>
        <taxon>Archosauria</taxon>
        <taxon>Dinosauria</taxon>
        <taxon>Saurischia</taxon>
        <taxon>Theropoda</taxon>
        <taxon>Coelurosauria</taxon>
        <taxon>Aves</taxon>
        <taxon>Neognathae</taxon>
        <taxon>Galloanserae</taxon>
        <taxon>Anseriformes</taxon>
        <taxon>Anatidae</taxon>
        <taxon>Anatinae</taxon>
        <taxon>Anas</taxon>
    </lineage>
</organism>
<dbReference type="AlphaFoldDB" id="R0LTT0"/>
<reference evidence="3" key="1">
    <citation type="journal article" date="2013" name="Nat. Genet.">
        <title>The duck genome and transcriptome provide insight into an avian influenza virus reservoir species.</title>
        <authorList>
            <person name="Huang Y."/>
            <person name="Li Y."/>
            <person name="Burt D.W."/>
            <person name="Chen H."/>
            <person name="Zhang Y."/>
            <person name="Qian W."/>
            <person name="Kim H."/>
            <person name="Gan S."/>
            <person name="Zhao Y."/>
            <person name="Li J."/>
            <person name="Yi K."/>
            <person name="Feng H."/>
            <person name="Zhu P."/>
            <person name="Li B."/>
            <person name="Liu Q."/>
            <person name="Fairley S."/>
            <person name="Magor K.E."/>
            <person name="Du Z."/>
            <person name="Hu X."/>
            <person name="Goodman L."/>
            <person name="Tafer H."/>
            <person name="Vignal A."/>
            <person name="Lee T."/>
            <person name="Kim K.W."/>
            <person name="Sheng Z."/>
            <person name="An Y."/>
            <person name="Searle S."/>
            <person name="Herrero J."/>
            <person name="Groenen M.A."/>
            <person name="Crooijmans R.P."/>
            <person name="Faraut T."/>
            <person name="Cai Q."/>
            <person name="Webster R.G."/>
            <person name="Aldridge J.R."/>
            <person name="Warren W.C."/>
            <person name="Bartschat S."/>
            <person name="Kehr S."/>
            <person name="Marz M."/>
            <person name="Stadler P.F."/>
            <person name="Smith J."/>
            <person name="Kraus R.H."/>
            <person name="Zhao Y."/>
            <person name="Ren L."/>
            <person name="Fei J."/>
            <person name="Morisson M."/>
            <person name="Kaiser P."/>
            <person name="Griffin D.K."/>
            <person name="Rao M."/>
            <person name="Pitel F."/>
            <person name="Wang J."/>
            <person name="Li N."/>
        </authorList>
    </citation>
    <scope>NUCLEOTIDE SEQUENCE [LARGE SCALE GENOMIC DNA]</scope>
</reference>
<protein>
    <submittedName>
        <fullName evidence="2">Uncharacterized protein</fullName>
    </submittedName>
</protein>
<accession>R0LTT0</accession>